<keyword evidence="1" id="KW-0805">Transcription regulation</keyword>
<evidence type="ECO:0000256" key="2">
    <source>
        <dbReference type="ARBA" id="ARBA00023125"/>
    </source>
</evidence>
<sequence>MNQMTHDLSAELLARLDHFVVTSGATGEQRIAGRLFCYCALERERLASVTPETPLLGIVLRGTKEVWTGTFNEVLPAGTVFALPGGAPVDVVNIPDARGLYESLILSIENLPAPIQPIAGPRRIERLAIRLTAELVETLVHTAAAIGNNHAAVGKVRLTELLMLLAEDSAGQILLAGDIAQRAQWLIAAQPDAHWTVAQLARELGMGASSLRRALDRLGRPFRKILAEARMQAARRTLADGASVTEAAVAAGYASRSHFTRAYRQAFGATPGADARVIRRAELRSGV</sequence>
<evidence type="ECO:0000256" key="1">
    <source>
        <dbReference type="ARBA" id="ARBA00023015"/>
    </source>
</evidence>
<dbReference type="EMBL" id="CP030918">
    <property type="protein sequence ID" value="AXC48413.1"/>
    <property type="molecule type" value="Genomic_DNA"/>
</dbReference>
<keyword evidence="3" id="KW-0804">Transcription</keyword>
<dbReference type="SUPFAM" id="SSF46689">
    <property type="entry name" value="Homeodomain-like"/>
    <property type="match status" value="1"/>
</dbReference>
<evidence type="ECO:0000313" key="5">
    <source>
        <dbReference type="EMBL" id="AXC48413.1"/>
    </source>
</evidence>
<dbReference type="GO" id="GO:0043565">
    <property type="term" value="F:sequence-specific DNA binding"/>
    <property type="evidence" value="ECO:0007669"/>
    <property type="project" value="InterPro"/>
</dbReference>
<dbReference type="InterPro" id="IPR009057">
    <property type="entry name" value="Homeodomain-like_sf"/>
</dbReference>
<dbReference type="AlphaFoldDB" id="A0A344PGA8"/>
<dbReference type="SMART" id="SM00342">
    <property type="entry name" value="HTH_ARAC"/>
    <property type="match status" value="1"/>
</dbReference>
<reference evidence="6" key="1">
    <citation type="submission" date="2018-07" db="EMBL/GenBank/DDBJ databases">
        <title>Genome sequencing of Paracoccus sp. SC2-6.</title>
        <authorList>
            <person name="Heo J."/>
            <person name="Kim S.-J."/>
            <person name="Kwon S.-W."/>
        </authorList>
    </citation>
    <scope>NUCLEOTIDE SEQUENCE [LARGE SCALE GENOMIC DNA]</scope>
    <source>
        <strain evidence="6">SC2-6</strain>
    </source>
</reference>
<dbReference type="PROSITE" id="PS00041">
    <property type="entry name" value="HTH_ARAC_FAMILY_1"/>
    <property type="match status" value="1"/>
</dbReference>
<dbReference type="GO" id="GO:0003700">
    <property type="term" value="F:DNA-binding transcription factor activity"/>
    <property type="evidence" value="ECO:0007669"/>
    <property type="project" value="InterPro"/>
</dbReference>
<dbReference type="PANTHER" id="PTHR11019">
    <property type="entry name" value="HTH-TYPE TRANSCRIPTIONAL REGULATOR NIMR"/>
    <property type="match status" value="1"/>
</dbReference>
<dbReference type="PROSITE" id="PS01124">
    <property type="entry name" value="HTH_ARAC_FAMILY_2"/>
    <property type="match status" value="1"/>
</dbReference>
<dbReference type="Gene3D" id="1.10.10.60">
    <property type="entry name" value="Homeodomain-like"/>
    <property type="match status" value="1"/>
</dbReference>
<keyword evidence="2" id="KW-0238">DNA-binding</keyword>
<organism evidence="5 6">
    <name type="scientific">Paracoccus suum</name>
    <dbReference type="NCBI Taxonomy" id="2259340"/>
    <lineage>
        <taxon>Bacteria</taxon>
        <taxon>Pseudomonadati</taxon>
        <taxon>Pseudomonadota</taxon>
        <taxon>Alphaproteobacteria</taxon>
        <taxon>Rhodobacterales</taxon>
        <taxon>Paracoccaceae</taxon>
        <taxon>Paracoccus</taxon>
    </lineage>
</organism>
<proteinExistence type="predicted"/>
<dbReference type="OrthoDB" id="7565195at2"/>
<dbReference type="InterPro" id="IPR018062">
    <property type="entry name" value="HTH_AraC-typ_CS"/>
</dbReference>
<dbReference type="KEGG" id="pars:DRW48_00675"/>
<evidence type="ECO:0000313" key="6">
    <source>
        <dbReference type="Proteomes" id="UP000252023"/>
    </source>
</evidence>
<evidence type="ECO:0000256" key="3">
    <source>
        <dbReference type="ARBA" id="ARBA00023163"/>
    </source>
</evidence>
<accession>A0A344PGA8</accession>
<dbReference type="InterPro" id="IPR018060">
    <property type="entry name" value="HTH_AraC"/>
</dbReference>
<gene>
    <name evidence="5" type="ORF">DRW48_00675</name>
</gene>
<dbReference type="PANTHER" id="PTHR11019:SF159">
    <property type="entry name" value="TRANSCRIPTIONAL REGULATOR-RELATED"/>
    <property type="match status" value="1"/>
</dbReference>
<dbReference type="Pfam" id="PF12833">
    <property type="entry name" value="HTH_18"/>
    <property type="match status" value="1"/>
</dbReference>
<protein>
    <submittedName>
        <fullName evidence="5">AraC family transcriptional regulator</fullName>
    </submittedName>
</protein>
<name>A0A344PGA8_9RHOB</name>
<keyword evidence="6" id="KW-1185">Reference proteome</keyword>
<dbReference type="Proteomes" id="UP000252023">
    <property type="component" value="Chromosome"/>
</dbReference>
<evidence type="ECO:0000259" key="4">
    <source>
        <dbReference type="PROSITE" id="PS01124"/>
    </source>
</evidence>
<feature type="domain" description="HTH araC/xylS-type" evidence="4">
    <location>
        <begin position="181"/>
        <end position="277"/>
    </location>
</feature>